<keyword evidence="4" id="KW-0418">Kinase</keyword>
<feature type="domain" description="Protein kinase" evidence="7">
    <location>
        <begin position="67"/>
        <end position="179"/>
    </location>
</feature>
<dbReference type="GO" id="GO:0005524">
    <property type="term" value="F:ATP binding"/>
    <property type="evidence" value="ECO:0007669"/>
    <property type="project" value="UniProtKB-UniRule"/>
</dbReference>
<evidence type="ECO:0000313" key="8">
    <source>
        <dbReference type="EMBL" id="VEL24487.1"/>
    </source>
</evidence>
<evidence type="ECO:0000313" key="9">
    <source>
        <dbReference type="Proteomes" id="UP000784294"/>
    </source>
</evidence>
<protein>
    <recommendedName>
        <fullName evidence="7">Protein kinase domain-containing protein</fullName>
    </recommendedName>
</protein>
<dbReference type="PANTHER" id="PTHR24058">
    <property type="entry name" value="DUAL SPECIFICITY PROTEIN KINASE"/>
    <property type="match status" value="1"/>
</dbReference>
<gene>
    <name evidence="8" type="ORF">PXEA_LOCUS17927</name>
</gene>
<keyword evidence="3 6" id="KW-0547">Nucleotide-binding</keyword>
<dbReference type="InterPro" id="IPR017441">
    <property type="entry name" value="Protein_kinase_ATP_BS"/>
</dbReference>
<evidence type="ECO:0000256" key="2">
    <source>
        <dbReference type="ARBA" id="ARBA00022679"/>
    </source>
</evidence>
<dbReference type="InterPro" id="IPR011009">
    <property type="entry name" value="Kinase-like_dom_sf"/>
</dbReference>
<dbReference type="PANTHER" id="PTHR24058:SF112">
    <property type="entry name" value="DUAL SPECIFICITY TYROSINE-PHOSPHORYLATION-REGULATED KINASE 3 HOMOLOG-RELATED"/>
    <property type="match status" value="1"/>
</dbReference>
<dbReference type="InterPro" id="IPR000719">
    <property type="entry name" value="Prot_kinase_dom"/>
</dbReference>
<comment type="caution">
    <text evidence="8">The sequence shown here is derived from an EMBL/GenBank/DDBJ whole genome shotgun (WGS) entry which is preliminary data.</text>
</comment>
<dbReference type="GO" id="GO:0005737">
    <property type="term" value="C:cytoplasm"/>
    <property type="evidence" value="ECO:0007669"/>
    <property type="project" value="TreeGrafter"/>
</dbReference>
<keyword evidence="1" id="KW-0723">Serine/threonine-protein kinase</keyword>
<organism evidence="8 9">
    <name type="scientific">Protopolystoma xenopodis</name>
    <dbReference type="NCBI Taxonomy" id="117903"/>
    <lineage>
        <taxon>Eukaryota</taxon>
        <taxon>Metazoa</taxon>
        <taxon>Spiralia</taxon>
        <taxon>Lophotrochozoa</taxon>
        <taxon>Platyhelminthes</taxon>
        <taxon>Monogenea</taxon>
        <taxon>Polyopisthocotylea</taxon>
        <taxon>Polystomatidea</taxon>
        <taxon>Polystomatidae</taxon>
        <taxon>Protopolystoma</taxon>
    </lineage>
</organism>
<dbReference type="PROSITE" id="PS00107">
    <property type="entry name" value="PROTEIN_KINASE_ATP"/>
    <property type="match status" value="1"/>
</dbReference>
<accession>A0A448WZU7</accession>
<dbReference type="GO" id="GO:0005634">
    <property type="term" value="C:nucleus"/>
    <property type="evidence" value="ECO:0007669"/>
    <property type="project" value="TreeGrafter"/>
</dbReference>
<evidence type="ECO:0000256" key="1">
    <source>
        <dbReference type="ARBA" id="ARBA00022527"/>
    </source>
</evidence>
<name>A0A448WZU7_9PLAT</name>
<dbReference type="OrthoDB" id="9332038at2759"/>
<keyword evidence="5 6" id="KW-0067">ATP-binding</keyword>
<proteinExistence type="predicted"/>
<keyword evidence="9" id="KW-1185">Reference proteome</keyword>
<evidence type="ECO:0000256" key="6">
    <source>
        <dbReference type="PROSITE-ProRule" id="PRU10141"/>
    </source>
</evidence>
<evidence type="ECO:0000259" key="7">
    <source>
        <dbReference type="PROSITE" id="PS50011"/>
    </source>
</evidence>
<dbReference type="PROSITE" id="PS50011">
    <property type="entry name" value="PROTEIN_KINASE_DOM"/>
    <property type="match status" value="1"/>
</dbReference>
<dbReference type="InterPro" id="IPR050494">
    <property type="entry name" value="Ser_Thr_dual-spec_kinase"/>
</dbReference>
<evidence type="ECO:0000256" key="3">
    <source>
        <dbReference type="ARBA" id="ARBA00022741"/>
    </source>
</evidence>
<feature type="binding site" evidence="6">
    <location>
        <position position="96"/>
    </location>
    <ligand>
        <name>ATP</name>
        <dbReference type="ChEBI" id="CHEBI:30616"/>
    </ligand>
</feature>
<dbReference type="EMBL" id="CAAALY010067995">
    <property type="protein sequence ID" value="VEL24487.1"/>
    <property type="molecule type" value="Genomic_DNA"/>
</dbReference>
<dbReference type="Gene3D" id="3.30.200.20">
    <property type="entry name" value="Phosphorylase Kinase, domain 1"/>
    <property type="match status" value="1"/>
</dbReference>
<dbReference type="SUPFAM" id="SSF56112">
    <property type="entry name" value="Protein kinase-like (PK-like)"/>
    <property type="match status" value="1"/>
</dbReference>
<dbReference type="Proteomes" id="UP000784294">
    <property type="component" value="Unassembled WGS sequence"/>
</dbReference>
<dbReference type="Pfam" id="PF00069">
    <property type="entry name" value="Pkinase"/>
    <property type="match status" value="1"/>
</dbReference>
<evidence type="ECO:0000256" key="5">
    <source>
        <dbReference type="ARBA" id="ARBA00022840"/>
    </source>
</evidence>
<reference evidence="8" key="1">
    <citation type="submission" date="2018-11" db="EMBL/GenBank/DDBJ databases">
        <authorList>
            <consortium name="Pathogen Informatics"/>
        </authorList>
    </citation>
    <scope>NUCLEOTIDE SEQUENCE</scope>
</reference>
<dbReference type="GO" id="GO:0005856">
    <property type="term" value="C:cytoskeleton"/>
    <property type="evidence" value="ECO:0007669"/>
    <property type="project" value="TreeGrafter"/>
</dbReference>
<sequence>MRYPKIYFLGLQARKRFPAGTPFSSVVSDPSFSAGDYDFKSAQQLIGFDDPQASYIVTFNDHIAYRYEPIGLLGKGSFGQVVRAIDHATGNQIALKIIRNETRFARQAAEEIKILETLRNQDMDDSNNVIHLLDHFTFRGHVCMTFELLSINLYELIHRNRFKGFSCALIIFSINILAL</sequence>
<dbReference type="SMART" id="SM00220">
    <property type="entry name" value="S_TKc"/>
    <property type="match status" value="1"/>
</dbReference>
<dbReference type="GO" id="GO:0004674">
    <property type="term" value="F:protein serine/threonine kinase activity"/>
    <property type="evidence" value="ECO:0007669"/>
    <property type="project" value="UniProtKB-KW"/>
</dbReference>
<evidence type="ECO:0000256" key="4">
    <source>
        <dbReference type="ARBA" id="ARBA00022777"/>
    </source>
</evidence>
<dbReference type="AlphaFoldDB" id="A0A448WZU7"/>
<keyword evidence="2" id="KW-0808">Transferase</keyword>